<evidence type="ECO:0000313" key="2">
    <source>
        <dbReference type="Proteomes" id="UP000223891"/>
    </source>
</evidence>
<dbReference type="EMBL" id="KU574722">
    <property type="protein sequence ID" value="AMM43650.1"/>
    <property type="molecule type" value="Genomic_DNA"/>
</dbReference>
<name>A0A1L2CUF5_9CAUD</name>
<sequence length="74" mass="8705">MSNQQTIHTVKVLYKDHEFSVIPKNVLTNRVMTQMVQYVTQIGDKAFIVDGEMYFDEGAFFNLTMKYCDEYLII</sequence>
<accession>A0A1L2CUF5</accession>
<gene>
    <name evidence="1" type="ORF">CBB_85</name>
</gene>
<protein>
    <submittedName>
        <fullName evidence="1">Uncharacterized protein</fullName>
    </submittedName>
</protein>
<reference evidence="2" key="1">
    <citation type="submission" date="2016-01" db="EMBL/GenBank/DDBJ databases">
        <title>Isolation and Characterization of Enterobacteria phage CBB.</title>
        <authorList>
            <person name="Buttimer C.T.H."/>
            <person name="Hendrix H."/>
            <person name="Alexandre H."/>
            <person name="O'Mahony J."/>
            <person name="Lavigne R."/>
            <person name="Coffey A."/>
        </authorList>
    </citation>
    <scope>NUCLEOTIDE SEQUENCE [LARGE SCALE GENOMIC DNA]</scope>
</reference>
<dbReference type="Proteomes" id="UP000223891">
    <property type="component" value="Segment"/>
</dbReference>
<proteinExistence type="predicted"/>
<organism evidence="1 2">
    <name type="scientific">Pectobacterium phage vB_PcaM_CBB</name>
    <dbReference type="NCBI Taxonomy" id="2772511"/>
    <lineage>
        <taxon>Viruses</taxon>
        <taxon>Duplodnaviria</taxon>
        <taxon>Heunggongvirae</taxon>
        <taxon>Uroviricota</taxon>
        <taxon>Caudoviricetes</taxon>
        <taxon>Mimasvirus</taxon>
        <taxon>Mimasvirus CBB</taxon>
    </lineage>
</organism>
<evidence type="ECO:0000313" key="1">
    <source>
        <dbReference type="EMBL" id="AMM43650.1"/>
    </source>
</evidence>
<keyword evidence="2" id="KW-1185">Reference proteome</keyword>